<keyword evidence="2" id="KW-1133">Transmembrane helix</keyword>
<comment type="caution">
    <text evidence="3">The sequence shown here is derived from an EMBL/GenBank/DDBJ whole genome shotgun (WGS) entry which is preliminary data.</text>
</comment>
<dbReference type="RefSeq" id="WP_399655677.1">
    <property type="nucleotide sequence ID" value="NZ_JBITYG010000010.1"/>
</dbReference>
<evidence type="ECO:0000313" key="3">
    <source>
        <dbReference type="EMBL" id="MFI9104755.1"/>
    </source>
</evidence>
<evidence type="ECO:0008006" key="5">
    <source>
        <dbReference type="Google" id="ProtNLM"/>
    </source>
</evidence>
<evidence type="ECO:0000256" key="2">
    <source>
        <dbReference type="SAM" id="Phobius"/>
    </source>
</evidence>
<evidence type="ECO:0000256" key="1">
    <source>
        <dbReference type="SAM" id="MobiDB-lite"/>
    </source>
</evidence>
<proteinExistence type="predicted"/>
<organism evidence="3 4">
    <name type="scientific">Streptomyces fildesensis</name>
    <dbReference type="NCBI Taxonomy" id="375757"/>
    <lineage>
        <taxon>Bacteria</taxon>
        <taxon>Bacillati</taxon>
        <taxon>Actinomycetota</taxon>
        <taxon>Actinomycetes</taxon>
        <taxon>Kitasatosporales</taxon>
        <taxon>Streptomycetaceae</taxon>
        <taxon>Streptomyces</taxon>
    </lineage>
</organism>
<feature type="transmembrane region" description="Helical" evidence="2">
    <location>
        <begin position="226"/>
        <end position="244"/>
    </location>
</feature>
<accession>A0ABW8CE87</accession>
<feature type="region of interest" description="Disordered" evidence="1">
    <location>
        <begin position="74"/>
        <end position="131"/>
    </location>
</feature>
<gene>
    <name evidence="3" type="ORF">ACIGXA_30000</name>
</gene>
<dbReference type="EMBL" id="JBITYG010000010">
    <property type="protein sequence ID" value="MFI9104755.1"/>
    <property type="molecule type" value="Genomic_DNA"/>
</dbReference>
<keyword evidence="2" id="KW-0812">Transmembrane</keyword>
<dbReference type="Proteomes" id="UP001614394">
    <property type="component" value="Unassembled WGS sequence"/>
</dbReference>
<evidence type="ECO:0000313" key="4">
    <source>
        <dbReference type="Proteomes" id="UP001614394"/>
    </source>
</evidence>
<keyword evidence="4" id="KW-1185">Reference proteome</keyword>
<sequence length="290" mass="31462">MGVESDQLVFDYLSRVGDLAQTTLPAAQRMRLVAQLRRDIDRERVSASGPGAGDSPAAVRRILGRLGSPDEVVEAAAGRPQGPSERPASFRKVPQQRDDAPDEPDWWSVGAPAARPGDELTGLPGMTGGAHFDFDLDEEDEEAEEAEALEEEVLEEDVEEAAPRRRLLRRRRTREVREPLGRANPLLLLAGALLVAGAVLGSWIPLGLGWLVAYFSRRLSRNQAKFAVFGIPGMAAAGLLVWLWGRTAGKWGDPVPQGTMGQALQDGLPVVVRVAAVGSALYVLWRSRHI</sequence>
<name>A0ABW8CE87_9ACTN</name>
<reference evidence="3 4" key="1">
    <citation type="submission" date="2024-10" db="EMBL/GenBank/DDBJ databases">
        <title>The Natural Products Discovery Center: Release of the First 8490 Sequenced Strains for Exploring Actinobacteria Biosynthetic Diversity.</title>
        <authorList>
            <person name="Kalkreuter E."/>
            <person name="Kautsar S.A."/>
            <person name="Yang D."/>
            <person name="Bader C.D."/>
            <person name="Teijaro C.N."/>
            <person name="Fluegel L."/>
            <person name="Davis C.M."/>
            <person name="Simpson J.R."/>
            <person name="Lauterbach L."/>
            <person name="Steele A.D."/>
            <person name="Gui C."/>
            <person name="Meng S."/>
            <person name="Li G."/>
            <person name="Viehrig K."/>
            <person name="Ye F."/>
            <person name="Su P."/>
            <person name="Kiefer A.F."/>
            <person name="Nichols A."/>
            <person name="Cepeda A.J."/>
            <person name="Yan W."/>
            <person name="Fan B."/>
            <person name="Jiang Y."/>
            <person name="Adhikari A."/>
            <person name="Zheng C.-J."/>
            <person name="Schuster L."/>
            <person name="Cowan T.M."/>
            <person name="Smanski M.J."/>
            <person name="Chevrette M.G."/>
            <person name="De Carvalho L.P.S."/>
            <person name="Shen B."/>
        </authorList>
    </citation>
    <scope>NUCLEOTIDE SEQUENCE [LARGE SCALE GENOMIC DNA]</scope>
    <source>
        <strain evidence="3 4">NPDC053399</strain>
    </source>
</reference>
<feature type="transmembrane region" description="Helical" evidence="2">
    <location>
        <begin position="264"/>
        <end position="285"/>
    </location>
</feature>
<feature type="transmembrane region" description="Helical" evidence="2">
    <location>
        <begin position="186"/>
        <end position="214"/>
    </location>
</feature>
<protein>
    <recommendedName>
        <fullName evidence="5">Integral membrane protein</fullName>
    </recommendedName>
</protein>
<keyword evidence="2" id="KW-0472">Membrane</keyword>